<dbReference type="AlphaFoldDB" id="A0AAD8IQQ3"/>
<evidence type="ECO:0000256" key="3">
    <source>
        <dbReference type="ARBA" id="ARBA00022737"/>
    </source>
</evidence>
<dbReference type="PANTHER" id="PTHR23316">
    <property type="entry name" value="IMPORTIN ALPHA"/>
    <property type="match status" value="1"/>
</dbReference>
<keyword evidence="3" id="KW-0677">Repeat</keyword>
<evidence type="ECO:0000313" key="6">
    <source>
        <dbReference type="Proteomes" id="UP001237642"/>
    </source>
</evidence>
<keyword evidence="4" id="KW-0653">Protein transport</keyword>
<dbReference type="EMBL" id="JAUIZM010000004">
    <property type="protein sequence ID" value="KAK1389384.1"/>
    <property type="molecule type" value="Genomic_DNA"/>
</dbReference>
<evidence type="ECO:0000256" key="4">
    <source>
        <dbReference type="ARBA" id="ARBA00022927"/>
    </source>
</evidence>
<sequence>MNHHQELPVLEHKPATNSLKVAQHPRLKLDRGGRVFRIGSDISHSGSDISPVWTSPLLASLLYPLNIVTQRGMLYFYCKQILSGENEEEVELEYVEQLHILLQSDSRLDEFVPREIVTYLMDFLVDENIFQYLELEDIDTQTHIISILCHAVRSWEIGEEMRNNIIENLMRLIESKSMYVQAELLFGLAHLSKFDEYRHHLLKLGVLEKLVEIARRGNNVILPDCALLFSVICFSERNLPADKGDAAIQIAIYLIKHRGCNHEVTAQAFSALAYLSEGKYVGIEGASCERLMQHISDAEDSVAVSALEVVGNIVRWGKVRQVTIMIKNGILKHLQRLLSHKFIMVRKEACWIISNITVGRKTYLKDLYEVNLPYSLCNLLEADDLDLRMEAVWAIFNSIIYDNHDEQINYPNRSRTCPYILGQTRKIAPEPSVRVMASRWSDYVPYVKKIKSLS</sequence>
<keyword evidence="2" id="KW-0813">Transport</keyword>
<keyword evidence="6" id="KW-1185">Reference proteome</keyword>
<dbReference type="InterPro" id="IPR011989">
    <property type="entry name" value="ARM-like"/>
</dbReference>
<evidence type="ECO:0000256" key="1">
    <source>
        <dbReference type="ARBA" id="ARBA00010394"/>
    </source>
</evidence>
<comment type="caution">
    <text evidence="5">The sequence shown here is derived from an EMBL/GenBank/DDBJ whole genome shotgun (WGS) entry which is preliminary data.</text>
</comment>
<dbReference type="Gene3D" id="1.25.10.10">
    <property type="entry name" value="Leucine-rich Repeat Variant"/>
    <property type="match status" value="1"/>
</dbReference>
<accession>A0AAD8IQQ3</accession>
<reference evidence="5" key="2">
    <citation type="submission" date="2023-05" db="EMBL/GenBank/DDBJ databases">
        <authorList>
            <person name="Schelkunov M.I."/>
        </authorList>
    </citation>
    <scope>NUCLEOTIDE SEQUENCE</scope>
    <source>
        <strain evidence="5">Hsosn_3</strain>
        <tissue evidence="5">Leaf</tissue>
    </source>
</reference>
<protein>
    <submittedName>
        <fullName evidence="5">Uncharacterized protein</fullName>
    </submittedName>
</protein>
<reference evidence="5" key="1">
    <citation type="submission" date="2023-02" db="EMBL/GenBank/DDBJ databases">
        <title>Genome of toxic invasive species Heracleum sosnowskyi carries increased number of genes despite the absence of recent whole-genome duplications.</title>
        <authorList>
            <person name="Schelkunov M."/>
            <person name="Shtratnikova V."/>
            <person name="Makarenko M."/>
            <person name="Klepikova A."/>
            <person name="Omelchenko D."/>
            <person name="Novikova G."/>
            <person name="Obukhova E."/>
            <person name="Bogdanov V."/>
            <person name="Penin A."/>
            <person name="Logacheva M."/>
        </authorList>
    </citation>
    <scope>NUCLEOTIDE SEQUENCE</scope>
    <source>
        <strain evidence="5">Hsosn_3</strain>
        <tissue evidence="5">Leaf</tissue>
    </source>
</reference>
<dbReference type="InterPro" id="IPR016024">
    <property type="entry name" value="ARM-type_fold"/>
</dbReference>
<dbReference type="InterPro" id="IPR000225">
    <property type="entry name" value="Armadillo"/>
</dbReference>
<evidence type="ECO:0000313" key="5">
    <source>
        <dbReference type="EMBL" id="KAK1389384.1"/>
    </source>
</evidence>
<evidence type="ECO:0000256" key="2">
    <source>
        <dbReference type="ARBA" id="ARBA00022448"/>
    </source>
</evidence>
<dbReference type="SUPFAM" id="SSF48371">
    <property type="entry name" value="ARM repeat"/>
    <property type="match status" value="1"/>
</dbReference>
<comment type="similarity">
    <text evidence="1">Belongs to the importin alpha family.</text>
</comment>
<dbReference type="Pfam" id="PF00514">
    <property type="entry name" value="Arm"/>
    <property type="match status" value="1"/>
</dbReference>
<proteinExistence type="inferred from homology"/>
<organism evidence="5 6">
    <name type="scientific">Heracleum sosnowskyi</name>
    <dbReference type="NCBI Taxonomy" id="360622"/>
    <lineage>
        <taxon>Eukaryota</taxon>
        <taxon>Viridiplantae</taxon>
        <taxon>Streptophyta</taxon>
        <taxon>Embryophyta</taxon>
        <taxon>Tracheophyta</taxon>
        <taxon>Spermatophyta</taxon>
        <taxon>Magnoliopsida</taxon>
        <taxon>eudicotyledons</taxon>
        <taxon>Gunneridae</taxon>
        <taxon>Pentapetalae</taxon>
        <taxon>asterids</taxon>
        <taxon>campanulids</taxon>
        <taxon>Apiales</taxon>
        <taxon>Apiaceae</taxon>
        <taxon>Apioideae</taxon>
        <taxon>apioid superclade</taxon>
        <taxon>Tordylieae</taxon>
        <taxon>Tordyliinae</taxon>
        <taxon>Heracleum</taxon>
    </lineage>
</organism>
<name>A0AAD8IQQ3_9APIA</name>
<dbReference type="SMART" id="SM00185">
    <property type="entry name" value="ARM"/>
    <property type="match status" value="3"/>
</dbReference>
<dbReference type="Proteomes" id="UP001237642">
    <property type="component" value="Unassembled WGS sequence"/>
</dbReference>
<gene>
    <name evidence="5" type="ORF">POM88_017562</name>
</gene>
<dbReference type="GO" id="GO:0015031">
    <property type="term" value="P:protein transport"/>
    <property type="evidence" value="ECO:0007669"/>
    <property type="project" value="UniProtKB-KW"/>
</dbReference>